<accession>A0A521AJL6</accession>
<dbReference type="Pfam" id="PF07070">
    <property type="entry name" value="Spo0M"/>
    <property type="match status" value="1"/>
</dbReference>
<feature type="transmembrane region" description="Helical" evidence="2">
    <location>
        <begin position="257"/>
        <end position="278"/>
    </location>
</feature>
<proteinExistence type="predicted"/>
<reference evidence="3 4" key="1">
    <citation type="submission" date="2017-05" db="EMBL/GenBank/DDBJ databases">
        <authorList>
            <person name="Varghese N."/>
            <person name="Submissions S."/>
        </authorList>
    </citation>
    <scope>NUCLEOTIDE SEQUENCE [LARGE SCALE GENOMIC DNA]</scope>
    <source>
        <strain evidence="3 4">DSM 45474</strain>
    </source>
</reference>
<dbReference type="OrthoDB" id="2351239at2"/>
<keyword evidence="2" id="KW-1133">Transmembrane helix</keyword>
<evidence type="ECO:0000256" key="2">
    <source>
        <dbReference type="SAM" id="Phobius"/>
    </source>
</evidence>
<dbReference type="PANTHER" id="PTHR40053">
    <property type="entry name" value="SPORULATION-CONTROL PROTEIN SPO0M"/>
    <property type="match status" value="1"/>
</dbReference>
<dbReference type="AlphaFoldDB" id="A0A521AJL6"/>
<keyword evidence="2" id="KW-0472">Membrane</keyword>
<dbReference type="PANTHER" id="PTHR40053:SF1">
    <property type="entry name" value="SPORULATION-CONTROL PROTEIN SPO0M"/>
    <property type="match status" value="1"/>
</dbReference>
<evidence type="ECO:0000313" key="3">
    <source>
        <dbReference type="EMBL" id="SMO35029.1"/>
    </source>
</evidence>
<keyword evidence="4" id="KW-1185">Reference proteome</keyword>
<gene>
    <name evidence="3" type="ORF">SAMN06264849_101182</name>
</gene>
<dbReference type="EMBL" id="FXTI01000001">
    <property type="protein sequence ID" value="SMO35029.1"/>
    <property type="molecule type" value="Genomic_DNA"/>
</dbReference>
<evidence type="ECO:0000256" key="1">
    <source>
        <dbReference type="SAM" id="MobiDB-lite"/>
    </source>
</evidence>
<feature type="region of interest" description="Disordered" evidence="1">
    <location>
        <begin position="283"/>
        <end position="310"/>
    </location>
</feature>
<organism evidence="3 4">
    <name type="scientific">Melghirimyces algeriensis</name>
    <dbReference type="NCBI Taxonomy" id="910412"/>
    <lineage>
        <taxon>Bacteria</taxon>
        <taxon>Bacillati</taxon>
        <taxon>Bacillota</taxon>
        <taxon>Bacilli</taxon>
        <taxon>Bacillales</taxon>
        <taxon>Thermoactinomycetaceae</taxon>
        <taxon>Melghirimyces</taxon>
    </lineage>
</organism>
<evidence type="ECO:0000313" key="4">
    <source>
        <dbReference type="Proteomes" id="UP000315636"/>
    </source>
</evidence>
<sequence>MLKKMMAKLGKGSAKIDLVLDHDTFQPGDEVTGELQIRGGTVEQSINRIDVDLMIRAAVKDQVHEECLLRVPVYEAFTLSPDEEKTLPFTMRLPEDLPVSGHSISFYFTTRLDIKAGVDHLDTDPILIQPPDRIQHVLNAFQELGFSEQYESRKFTGYAQEFALYPPDHLRGTVEEVEFVAAMEPNGLRLLMEVDMRSLFREVEIKREIVLTDEQLNDESFLAAELEKAIDDVLQNPQSYQYPFVGKKERIHRHSGLTGAVGGFAAGVLGGLVLASLMDDLGELGSEDEGEGEDGGDEGGFFDDFDFDGE</sequence>
<protein>
    <submittedName>
        <fullName evidence="3">Sporulation-control protein</fullName>
    </submittedName>
</protein>
<dbReference type="Proteomes" id="UP000315636">
    <property type="component" value="Unassembled WGS sequence"/>
</dbReference>
<dbReference type="RefSeq" id="WP_142503889.1">
    <property type="nucleotide sequence ID" value="NZ_FXTI01000001.1"/>
</dbReference>
<dbReference type="InterPro" id="IPR009776">
    <property type="entry name" value="Spore_0_M"/>
</dbReference>
<name>A0A521AJL6_9BACL</name>
<keyword evidence="2" id="KW-0812">Transmembrane</keyword>